<gene>
    <name evidence="17" type="ordered locus">Dole_1355</name>
</gene>
<dbReference type="SUPFAM" id="SSF52009">
    <property type="entry name" value="Phosphohistidine domain"/>
    <property type="match status" value="1"/>
</dbReference>
<keyword evidence="18" id="KW-1185">Reference proteome</keyword>
<dbReference type="eggNOG" id="COG0574">
    <property type="taxonomic scope" value="Bacteria"/>
</dbReference>
<reference evidence="17 18" key="1">
    <citation type="submission" date="2007-10" db="EMBL/GenBank/DDBJ databases">
        <title>Complete sequence of Desulfococcus oleovorans Hxd3.</title>
        <authorList>
            <consortium name="US DOE Joint Genome Institute"/>
            <person name="Copeland A."/>
            <person name="Lucas S."/>
            <person name="Lapidus A."/>
            <person name="Barry K."/>
            <person name="Glavina del Rio T."/>
            <person name="Dalin E."/>
            <person name="Tice H."/>
            <person name="Pitluck S."/>
            <person name="Kiss H."/>
            <person name="Brettin T."/>
            <person name="Bruce D."/>
            <person name="Detter J.C."/>
            <person name="Han C."/>
            <person name="Schmutz J."/>
            <person name="Larimer F."/>
            <person name="Land M."/>
            <person name="Hauser L."/>
            <person name="Kyrpides N."/>
            <person name="Kim E."/>
            <person name="Wawrik B."/>
            <person name="Richardson P."/>
        </authorList>
    </citation>
    <scope>NUCLEOTIDE SEQUENCE [LARGE SCALE GENOMIC DNA]</scope>
    <source>
        <strain evidence="18">DSM 6200 / JCM 39069 / Hxd3</strain>
    </source>
</reference>
<dbReference type="GO" id="GO:0005524">
    <property type="term" value="F:ATP binding"/>
    <property type="evidence" value="ECO:0007669"/>
    <property type="project" value="UniProtKB-KW"/>
</dbReference>
<dbReference type="Pfam" id="PF01326">
    <property type="entry name" value="PPDK_N"/>
    <property type="match status" value="1"/>
</dbReference>
<dbReference type="PANTHER" id="PTHR43030">
    <property type="entry name" value="PHOSPHOENOLPYRUVATE SYNTHASE"/>
    <property type="match status" value="1"/>
</dbReference>
<dbReference type="AlphaFoldDB" id="A8ZYQ4"/>
<comment type="function">
    <text evidence="2">Catalyzes the phosphorylation of pyruvate to phosphoenolpyruvate.</text>
</comment>
<evidence type="ECO:0000259" key="16">
    <source>
        <dbReference type="Pfam" id="PF01326"/>
    </source>
</evidence>
<evidence type="ECO:0000256" key="5">
    <source>
        <dbReference type="ARBA" id="ARBA00011996"/>
    </source>
</evidence>
<feature type="domain" description="PEP-utilising enzyme mobile" evidence="15">
    <location>
        <begin position="490"/>
        <end position="558"/>
    </location>
</feature>
<evidence type="ECO:0000256" key="2">
    <source>
        <dbReference type="ARBA" id="ARBA00002988"/>
    </source>
</evidence>
<comment type="similarity">
    <text evidence="4">Belongs to the PEP-utilizing enzyme family.</text>
</comment>
<dbReference type="Proteomes" id="UP000008561">
    <property type="component" value="Chromosome"/>
</dbReference>
<keyword evidence="7 17" id="KW-0808">Transferase</keyword>
<dbReference type="KEGG" id="dol:Dole_1355"/>
<dbReference type="InterPro" id="IPR008279">
    <property type="entry name" value="PEP-util_enz_mobile_dom"/>
</dbReference>
<evidence type="ECO:0000256" key="12">
    <source>
        <dbReference type="ARBA" id="ARBA00022842"/>
    </source>
</evidence>
<dbReference type="eggNOG" id="COG3848">
    <property type="taxonomic scope" value="Bacteria"/>
</dbReference>
<evidence type="ECO:0000256" key="6">
    <source>
        <dbReference type="ARBA" id="ARBA00021623"/>
    </source>
</evidence>
<evidence type="ECO:0000256" key="4">
    <source>
        <dbReference type="ARBA" id="ARBA00007837"/>
    </source>
</evidence>
<dbReference type="InterPro" id="IPR013815">
    <property type="entry name" value="ATP_grasp_subdomain_1"/>
</dbReference>
<evidence type="ECO:0000256" key="1">
    <source>
        <dbReference type="ARBA" id="ARBA00001946"/>
    </source>
</evidence>
<comment type="cofactor">
    <cofactor evidence="1">
        <name>Mg(2+)</name>
        <dbReference type="ChEBI" id="CHEBI:18420"/>
    </cofactor>
</comment>
<comment type="pathway">
    <text evidence="3">Carbohydrate biosynthesis; gluconeogenesis.</text>
</comment>
<evidence type="ECO:0000256" key="10">
    <source>
        <dbReference type="ARBA" id="ARBA00022777"/>
    </source>
</evidence>
<dbReference type="InterPro" id="IPR002192">
    <property type="entry name" value="PPDK_AMP/ATP-bd"/>
</dbReference>
<dbReference type="PANTHER" id="PTHR43030:SF1">
    <property type="entry name" value="PHOSPHOENOLPYRUVATE SYNTHASE"/>
    <property type="match status" value="1"/>
</dbReference>
<dbReference type="STRING" id="96561.Dole_1355"/>
<feature type="domain" description="Pyruvate phosphate dikinase AMP/ATP-binding" evidence="16">
    <location>
        <begin position="137"/>
        <end position="443"/>
    </location>
</feature>
<dbReference type="RefSeq" id="WP_012174776.1">
    <property type="nucleotide sequence ID" value="NC_009943.1"/>
</dbReference>
<evidence type="ECO:0000256" key="3">
    <source>
        <dbReference type="ARBA" id="ARBA00004742"/>
    </source>
</evidence>
<keyword evidence="12" id="KW-0460">Magnesium</keyword>
<keyword evidence="9" id="KW-0547">Nucleotide-binding</keyword>
<dbReference type="GO" id="GO:0046872">
    <property type="term" value="F:metal ion binding"/>
    <property type="evidence" value="ECO:0007669"/>
    <property type="project" value="UniProtKB-KW"/>
</dbReference>
<protein>
    <recommendedName>
        <fullName evidence="6">Phosphoenolpyruvate synthase</fullName>
        <ecNumber evidence="5">2.7.9.2</ecNumber>
    </recommendedName>
    <alternativeName>
        <fullName evidence="13">Pyruvate, water dikinase</fullName>
    </alternativeName>
</protein>
<organism evidence="17 18">
    <name type="scientific">Desulfosudis oleivorans (strain DSM 6200 / JCM 39069 / Hxd3)</name>
    <name type="common">Desulfococcus oleovorans</name>
    <dbReference type="NCBI Taxonomy" id="96561"/>
    <lineage>
        <taxon>Bacteria</taxon>
        <taxon>Pseudomonadati</taxon>
        <taxon>Thermodesulfobacteriota</taxon>
        <taxon>Desulfobacteria</taxon>
        <taxon>Desulfobacterales</taxon>
        <taxon>Desulfosudaceae</taxon>
        <taxon>Desulfosudis</taxon>
    </lineage>
</organism>
<dbReference type="EMBL" id="CP000859">
    <property type="protein sequence ID" value="ABW67159.1"/>
    <property type="molecule type" value="Genomic_DNA"/>
</dbReference>
<dbReference type="EC" id="2.7.9.2" evidence="5"/>
<evidence type="ECO:0000256" key="7">
    <source>
        <dbReference type="ARBA" id="ARBA00022679"/>
    </source>
</evidence>
<dbReference type="Gene3D" id="3.50.30.10">
    <property type="entry name" value="Phosphohistidine domain"/>
    <property type="match status" value="1"/>
</dbReference>
<dbReference type="InterPro" id="IPR006319">
    <property type="entry name" value="PEP_synth"/>
</dbReference>
<evidence type="ECO:0000256" key="8">
    <source>
        <dbReference type="ARBA" id="ARBA00022723"/>
    </source>
</evidence>
<keyword evidence="8" id="KW-0479">Metal-binding</keyword>
<evidence type="ECO:0000256" key="11">
    <source>
        <dbReference type="ARBA" id="ARBA00022840"/>
    </source>
</evidence>
<dbReference type="OrthoDB" id="9760711at2"/>
<dbReference type="SUPFAM" id="SSF56059">
    <property type="entry name" value="Glutathione synthetase ATP-binding domain-like"/>
    <property type="match status" value="1"/>
</dbReference>
<dbReference type="UniPathway" id="UPA00138"/>
<evidence type="ECO:0000313" key="18">
    <source>
        <dbReference type="Proteomes" id="UP000008561"/>
    </source>
</evidence>
<dbReference type="Pfam" id="PF00391">
    <property type="entry name" value="PEP-utilizers"/>
    <property type="match status" value="1"/>
</dbReference>
<proteinExistence type="inferred from homology"/>
<dbReference type="HOGENOM" id="CLU_011040_0_0_7"/>
<evidence type="ECO:0000259" key="15">
    <source>
        <dbReference type="Pfam" id="PF00391"/>
    </source>
</evidence>
<evidence type="ECO:0000313" key="17">
    <source>
        <dbReference type="EMBL" id="ABW67159.1"/>
    </source>
</evidence>
<dbReference type="InterPro" id="IPR036637">
    <property type="entry name" value="Phosphohistidine_dom_sf"/>
</dbReference>
<keyword evidence="11" id="KW-0067">ATP-binding</keyword>
<keyword evidence="10 17" id="KW-0418">Kinase</keyword>
<evidence type="ECO:0000256" key="13">
    <source>
        <dbReference type="ARBA" id="ARBA00033470"/>
    </source>
</evidence>
<sequence>MKRLIDFVKSFFHKPPPVDTEDVEGLRIAFKERYHHFKLLLNANNTALETMTAIEQALAGRQPFGMSFIRSNCIAITVSLMRLLKHLEQLSGGKYNQLYGRFDEIWNRISGLLDQKKETVDDRLIIPLSAVDRTMGDLVGGKMANLGELRNRVGLKVPAGFVITARAYHRFIEHNDLQSEIDSRFIAADITDMEELYTLSAGIRDLILQARVPEDLEQQIMAACRTLEQEMGGPVSMALRSSAMGEDSAANSFAGQYRSELNVPAADLLKKYKEIVASKYGVTAITYRLNRGVRDESIAMSAGCLAMVDARCGGVMYTRNPLDTGDDSIFINSAWGLPKAVVDGGVDCDLFVVGRTSPMEISFRDIKEKASQFLCFADNGVCQFEITGENSGLPSISDAEALALSELALRMEDYYSAPQDIEWAISREGTIYMLQCRPLQQMDTLKIDYPEALIQKTQENLLTSGGTLICPGVAAGRVFIVHNPDDMIHFPQGGILVTRQALPVWASLLNRAAAVLTEHGTFAGHLANVSREFKVPAIFGLHGITTLLNNGDEVTVDTGRSSVYRGIIDLPKPVETAGTSIIEGSPVYQLLQEVSRHILPLNLLDPYSPDFKPENCTTFHDITRFSHEKSVQEMFNFGRDHNFSERSSKQLYYKVPMQWWILNLDDGVREGAGQGKYIHLEEIASIPMLALWEGIVAVPWDGPPPIDNRGLASVMFRSTTNRDLASYSRSAYTERNYFMISKNFCSLSSRLGYHFSIVEALVSERTTENYISFRFKGGAADSQRRIRRIRFIADILTQHAFRVELNRDNLVARVEGFELPYMLERIRILGYLLLHTRQLDMIMSNESAIAYYRQKIDRDINSTVLAGSTG</sequence>
<accession>A8ZYQ4</accession>
<evidence type="ECO:0000256" key="14">
    <source>
        <dbReference type="ARBA" id="ARBA00047700"/>
    </source>
</evidence>
<evidence type="ECO:0000256" key="9">
    <source>
        <dbReference type="ARBA" id="ARBA00022741"/>
    </source>
</evidence>
<dbReference type="GO" id="GO:0006094">
    <property type="term" value="P:gluconeogenesis"/>
    <property type="evidence" value="ECO:0007669"/>
    <property type="project" value="UniProtKB-UniPathway"/>
</dbReference>
<dbReference type="GO" id="GO:0008986">
    <property type="term" value="F:pyruvate, water dikinase activity"/>
    <property type="evidence" value="ECO:0007669"/>
    <property type="project" value="UniProtKB-EC"/>
</dbReference>
<keyword evidence="17" id="KW-0670">Pyruvate</keyword>
<name>A8ZYQ4_DESOH</name>
<dbReference type="Gene3D" id="3.30.470.20">
    <property type="entry name" value="ATP-grasp fold, B domain"/>
    <property type="match status" value="1"/>
</dbReference>
<comment type="catalytic activity">
    <reaction evidence="14">
        <text>pyruvate + ATP + H2O = phosphoenolpyruvate + AMP + phosphate + 2 H(+)</text>
        <dbReference type="Rhea" id="RHEA:11364"/>
        <dbReference type="ChEBI" id="CHEBI:15361"/>
        <dbReference type="ChEBI" id="CHEBI:15377"/>
        <dbReference type="ChEBI" id="CHEBI:15378"/>
        <dbReference type="ChEBI" id="CHEBI:30616"/>
        <dbReference type="ChEBI" id="CHEBI:43474"/>
        <dbReference type="ChEBI" id="CHEBI:58702"/>
        <dbReference type="ChEBI" id="CHEBI:456215"/>
        <dbReference type="EC" id="2.7.9.2"/>
    </reaction>
</comment>
<dbReference type="Gene3D" id="3.30.1490.20">
    <property type="entry name" value="ATP-grasp fold, A domain"/>
    <property type="match status" value="1"/>
</dbReference>